<keyword evidence="6" id="KW-0808">Transferase</keyword>
<dbReference type="Pfam" id="PF03454">
    <property type="entry name" value="MoeA_C"/>
    <property type="match status" value="1"/>
</dbReference>
<dbReference type="InterPro" id="IPR036688">
    <property type="entry name" value="MoeA_C_domain_IV_sf"/>
</dbReference>
<dbReference type="InterPro" id="IPR038987">
    <property type="entry name" value="MoeA-like"/>
</dbReference>
<evidence type="ECO:0000256" key="3">
    <source>
        <dbReference type="ARBA" id="ARBA00008339"/>
    </source>
</evidence>
<dbReference type="OrthoDB" id="4349954at2759"/>
<sequence>MADLATAITMSDAIRIALEHAVALDPVEMLVDDSLNHVLAADVIAPDPHPPFRASIKDGYALRACDALRADARIEVVGDSRAGTRAVPIVGPGQACYVTTGGPVPDGADAVVEVERTAEAGRRAIHVLRAPKVGQDIRPVGFDIPAGATVLAAGELIGAPEIGILATVGATSVRAHPKPRLAVVSTGDEVTDARALGADGGAPRLAPNCIRDAVRPMLLAAARDERLVCHALDLGICMDAAPPLRAAIEAALDAGADALITSGAVSAGDRDLLGSHVLAEYGEVLYALVRMKPGKPLTLTVVHRAAKKRPMLIFSLPGNPVSAYATFQLVVAPALRKMGGSAEPRGRALPVQLGASIPLDAERPEYHRATLDANAGVLMAHSTGGQISSRLLSCRQADVLLELPQGPGVLAAGTHVSAIVVRDLRAHVAQRAPAEPRGRVRVRVLLLPAHGSDGEHARPGPDDVAARLLLERCAAAATGGLRAAGLAADVSTGGADEGAHAHFADGAQVLVLALRDPAVRLGDSTVDEARVALGDRLTAVPALAASMRRIGASRTSAAPSAHDAAIVDRRSMLLVLDAAAETVAACVRAAAIALAALAVTSGAVTPGTVMQ</sequence>
<comment type="function">
    <text evidence="6">Catalyzes two steps in the biosynthesis of the molybdenum cofactor. In the first step, molybdopterin is adenylated. Subsequently, molybdate is inserted into adenylated molybdopterin and AMP is released.</text>
</comment>
<dbReference type="Gene3D" id="2.40.340.10">
    <property type="entry name" value="MoeA, C-terminal, domain IV"/>
    <property type="match status" value="1"/>
</dbReference>
<evidence type="ECO:0000256" key="6">
    <source>
        <dbReference type="RuleBase" id="RU365090"/>
    </source>
</evidence>
<reference evidence="8" key="1">
    <citation type="submission" date="2021-05" db="EMBL/GenBank/DDBJ databases">
        <title>The genome of the haptophyte Pavlova lutheri (Diacronema luteri, Pavlovales) - a model for lipid biosynthesis in eukaryotic algae.</title>
        <authorList>
            <person name="Hulatt C.J."/>
            <person name="Posewitz M.C."/>
        </authorList>
    </citation>
    <scope>NUCLEOTIDE SEQUENCE</scope>
    <source>
        <strain evidence="8">NIVA-4/92</strain>
    </source>
</reference>
<dbReference type="InterPro" id="IPR005111">
    <property type="entry name" value="MoeA_C_domain_IV"/>
</dbReference>
<evidence type="ECO:0000256" key="1">
    <source>
        <dbReference type="ARBA" id="ARBA00005046"/>
    </source>
</evidence>
<dbReference type="Pfam" id="PF03453">
    <property type="entry name" value="MoeA_N"/>
    <property type="match status" value="1"/>
</dbReference>
<keyword evidence="6" id="KW-0460">Magnesium</keyword>
<organism evidence="8 9">
    <name type="scientific">Diacronema lutheri</name>
    <name type="common">Unicellular marine alga</name>
    <name type="synonym">Monochrysis lutheri</name>
    <dbReference type="NCBI Taxonomy" id="2081491"/>
    <lineage>
        <taxon>Eukaryota</taxon>
        <taxon>Haptista</taxon>
        <taxon>Haptophyta</taxon>
        <taxon>Pavlovophyceae</taxon>
        <taxon>Pavlovales</taxon>
        <taxon>Pavlovaceae</taxon>
        <taxon>Diacronema</taxon>
    </lineage>
</organism>
<dbReference type="AlphaFoldDB" id="A0A8J6CFY2"/>
<dbReference type="InterPro" id="IPR036425">
    <property type="entry name" value="MoaB/Mog-like_dom_sf"/>
</dbReference>
<dbReference type="OMA" id="ESPYPMI"/>
<dbReference type="Gene3D" id="3.40.980.10">
    <property type="entry name" value="MoaB/Mog-like domain"/>
    <property type="match status" value="1"/>
</dbReference>
<dbReference type="GO" id="GO:0006777">
    <property type="term" value="P:Mo-molybdopterin cofactor biosynthetic process"/>
    <property type="evidence" value="ECO:0007669"/>
    <property type="project" value="UniProtKB-UniRule"/>
</dbReference>
<keyword evidence="5 6" id="KW-0501">Molybdenum cofactor biosynthesis</keyword>
<dbReference type="SUPFAM" id="SSF63867">
    <property type="entry name" value="MoeA C-terminal domain-like"/>
    <property type="match status" value="1"/>
</dbReference>
<evidence type="ECO:0000256" key="5">
    <source>
        <dbReference type="ARBA" id="ARBA00023150"/>
    </source>
</evidence>
<dbReference type="EMBL" id="JAGTXO010000002">
    <property type="protein sequence ID" value="KAG8469581.1"/>
    <property type="molecule type" value="Genomic_DNA"/>
</dbReference>
<comment type="caution">
    <text evidence="8">The sequence shown here is derived from an EMBL/GenBank/DDBJ whole genome shotgun (WGS) entry which is preliminary data.</text>
</comment>
<dbReference type="FunFam" id="2.170.190.11:FF:000001">
    <property type="entry name" value="Molybdopterin molybdenumtransferase"/>
    <property type="match status" value="1"/>
</dbReference>
<dbReference type="InterPro" id="IPR001453">
    <property type="entry name" value="MoaB/Mog_dom"/>
</dbReference>
<dbReference type="GO" id="GO:0005524">
    <property type="term" value="F:ATP binding"/>
    <property type="evidence" value="ECO:0007669"/>
    <property type="project" value="UniProtKB-UniRule"/>
</dbReference>
<comment type="catalytic activity">
    <reaction evidence="6">
        <text>molybdopterin + ATP + H(+) = adenylyl-molybdopterin + diphosphate</text>
        <dbReference type="Rhea" id="RHEA:31331"/>
        <dbReference type="ChEBI" id="CHEBI:15378"/>
        <dbReference type="ChEBI" id="CHEBI:30616"/>
        <dbReference type="ChEBI" id="CHEBI:33019"/>
        <dbReference type="ChEBI" id="CHEBI:58698"/>
        <dbReference type="ChEBI" id="CHEBI:62727"/>
    </reaction>
</comment>
<evidence type="ECO:0000259" key="7">
    <source>
        <dbReference type="SMART" id="SM00852"/>
    </source>
</evidence>
<dbReference type="Pfam" id="PF00994">
    <property type="entry name" value="MoCF_biosynth"/>
    <property type="match status" value="1"/>
</dbReference>
<keyword evidence="6" id="KW-0479">Metal-binding</keyword>
<dbReference type="Proteomes" id="UP000751190">
    <property type="component" value="Unassembled WGS sequence"/>
</dbReference>
<dbReference type="GO" id="GO:0061599">
    <property type="term" value="F:molybdopterin molybdotransferase activity"/>
    <property type="evidence" value="ECO:0007669"/>
    <property type="project" value="UniProtKB-UniRule"/>
</dbReference>
<dbReference type="GO" id="GO:0046872">
    <property type="term" value="F:metal ion binding"/>
    <property type="evidence" value="ECO:0007669"/>
    <property type="project" value="UniProtKB-UniRule"/>
</dbReference>
<feature type="domain" description="MoaB/Mog" evidence="7">
    <location>
        <begin position="182"/>
        <end position="337"/>
    </location>
</feature>
<dbReference type="UniPathway" id="UPA00344"/>
<name>A0A8J6CFY2_DIALT</name>
<dbReference type="PANTHER" id="PTHR10192">
    <property type="entry name" value="MOLYBDOPTERIN BIOSYNTHESIS PROTEIN"/>
    <property type="match status" value="1"/>
</dbReference>
<evidence type="ECO:0000256" key="4">
    <source>
        <dbReference type="ARBA" id="ARBA00012509"/>
    </source>
</evidence>
<evidence type="ECO:0000313" key="8">
    <source>
        <dbReference type="EMBL" id="KAG8469581.1"/>
    </source>
</evidence>
<dbReference type="InterPro" id="IPR005110">
    <property type="entry name" value="MoeA_linker/N"/>
</dbReference>
<dbReference type="GO" id="GO:0005829">
    <property type="term" value="C:cytosol"/>
    <property type="evidence" value="ECO:0007669"/>
    <property type="project" value="TreeGrafter"/>
</dbReference>
<comment type="similarity">
    <text evidence="2">In the N-terminal section; belongs to the MoaB/Mog family.</text>
</comment>
<dbReference type="CDD" id="cd00887">
    <property type="entry name" value="MoeA"/>
    <property type="match status" value="1"/>
</dbReference>
<proteinExistence type="inferred from homology"/>
<protein>
    <recommendedName>
        <fullName evidence="4">molybdopterin adenylyltransferase</fullName>
        <ecNumber evidence="4">2.7.7.75</ecNumber>
    </recommendedName>
</protein>
<dbReference type="Gene3D" id="2.170.190.11">
    <property type="entry name" value="Molybdopterin biosynthesis moea protein, domain 3"/>
    <property type="match status" value="1"/>
</dbReference>
<accession>A0A8J6CFY2</accession>
<dbReference type="NCBIfam" id="NF045515">
    <property type="entry name" value="Glp_gephyrin"/>
    <property type="match status" value="1"/>
</dbReference>
<dbReference type="SMART" id="SM00852">
    <property type="entry name" value="MoCF_biosynth"/>
    <property type="match status" value="1"/>
</dbReference>
<comment type="similarity">
    <text evidence="3">In the C-terminal section; belongs to the MoeA family.</text>
</comment>
<dbReference type="GO" id="GO:0061598">
    <property type="term" value="F:molybdopterin adenylyltransferase activity"/>
    <property type="evidence" value="ECO:0007669"/>
    <property type="project" value="UniProtKB-UniRule"/>
</dbReference>
<dbReference type="InterPro" id="IPR036135">
    <property type="entry name" value="MoeA_linker/N_sf"/>
</dbReference>
<keyword evidence="9" id="KW-1185">Reference proteome</keyword>
<dbReference type="SUPFAM" id="SSF53218">
    <property type="entry name" value="Molybdenum cofactor biosynthesis proteins"/>
    <property type="match status" value="1"/>
</dbReference>
<comment type="cofactor">
    <cofactor evidence="6">
        <name>Mg(2+)</name>
        <dbReference type="ChEBI" id="CHEBI:18420"/>
    </cofactor>
</comment>
<dbReference type="EC" id="2.7.7.75" evidence="4"/>
<evidence type="ECO:0000313" key="9">
    <source>
        <dbReference type="Proteomes" id="UP000751190"/>
    </source>
</evidence>
<evidence type="ECO:0000256" key="2">
    <source>
        <dbReference type="ARBA" id="ARBA00007589"/>
    </source>
</evidence>
<gene>
    <name evidence="8" type="ORF">KFE25_006036</name>
</gene>
<comment type="pathway">
    <text evidence="1 6">Cofactor biosynthesis; molybdopterin biosynthesis.</text>
</comment>
<keyword evidence="6" id="KW-0500">Molybdenum</keyword>
<comment type="catalytic activity">
    <reaction evidence="6">
        <text>adenylyl-molybdopterin + molybdate = Mo-molybdopterin + AMP + H(+)</text>
        <dbReference type="Rhea" id="RHEA:35047"/>
        <dbReference type="ChEBI" id="CHEBI:15378"/>
        <dbReference type="ChEBI" id="CHEBI:36264"/>
        <dbReference type="ChEBI" id="CHEBI:62727"/>
        <dbReference type="ChEBI" id="CHEBI:71302"/>
        <dbReference type="ChEBI" id="CHEBI:456215"/>
    </reaction>
</comment>
<comment type="similarity">
    <text evidence="6">Belongs to the MoeA family.</text>
</comment>
<dbReference type="SUPFAM" id="SSF63882">
    <property type="entry name" value="MoeA N-terminal region -like"/>
    <property type="match status" value="1"/>
</dbReference>
<dbReference type="Gene3D" id="3.90.105.10">
    <property type="entry name" value="Molybdopterin biosynthesis moea protein, domain 2"/>
    <property type="match status" value="1"/>
</dbReference>
<dbReference type="PANTHER" id="PTHR10192:SF5">
    <property type="entry name" value="GEPHYRIN"/>
    <property type="match status" value="1"/>
</dbReference>